<evidence type="ECO:0000256" key="2">
    <source>
        <dbReference type="SAM" id="MobiDB-lite"/>
    </source>
</evidence>
<organism evidence="3 4">
    <name type="scientific">Podila minutissima</name>
    <dbReference type="NCBI Taxonomy" id="64525"/>
    <lineage>
        <taxon>Eukaryota</taxon>
        <taxon>Fungi</taxon>
        <taxon>Fungi incertae sedis</taxon>
        <taxon>Mucoromycota</taxon>
        <taxon>Mortierellomycotina</taxon>
        <taxon>Mortierellomycetes</taxon>
        <taxon>Mortierellales</taxon>
        <taxon>Mortierellaceae</taxon>
        <taxon>Podila</taxon>
    </lineage>
</organism>
<feature type="compositionally biased region" description="Polar residues" evidence="2">
    <location>
        <begin position="150"/>
        <end position="159"/>
    </location>
</feature>
<dbReference type="Proteomes" id="UP000696485">
    <property type="component" value="Unassembled WGS sequence"/>
</dbReference>
<protein>
    <submittedName>
        <fullName evidence="3">Uncharacterized protein</fullName>
    </submittedName>
</protein>
<proteinExistence type="predicted"/>
<feature type="compositionally biased region" description="Low complexity" evidence="2">
    <location>
        <begin position="9"/>
        <end position="29"/>
    </location>
</feature>
<feature type="compositionally biased region" description="Low complexity" evidence="2">
    <location>
        <begin position="747"/>
        <end position="762"/>
    </location>
</feature>
<comment type="caution">
    <text evidence="3">The sequence shown here is derived from an EMBL/GenBank/DDBJ whole genome shotgun (WGS) entry which is preliminary data.</text>
</comment>
<feature type="region of interest" description="Disordered" evidence="2">
    <location>
        <begin position="304"/>
        <end position="467"/>
    </location>
</feature>
<dbReference type="EMBL" id="JAAAUY010000857">
    <property type="protein sequence ID" value="KAF9325886.1"/>
    <property type="molecule type" value="Genomic_DNA"/>
</dbReference>
<dbReference type="AlphaFoldDB" id="A0A9P5SGY1"/>
<feature type="compositionally biased region" description="Low complexity" evidence="2">
    <location>
        <begin position="121"/>
        <end position="138"/>
    </location>
</feature>
<keyword evidence="1" id="KW-0175">Coiled coil</keyword>
<name>A0A9P5SGY1_9FUNG</name>
<feature type="region of interest" description="Disordered" evidence="2">
    <location>
        <begin position="733"/>
        <end position="767"/>
    </location>
</feature>
<feature type="compositionally biased region" description="Low complexity" evidence="2">
    <location>
        <begin position="67"/>
        <end position="78"/>
    </location>
</feature>
<feature type="region of interest" description="Disordered" evidence="2">
    <location>
        <begin position="515"/>
        <end position="540"/>
    </location>
</feature>
<feature type="region of interest" description="Disordered" evidence="2">
    <location>
        <begin position="236"/>
        <end position="284"/>
    </location>
</feature>
<feature type="region of interest" description="Disordered" evidence="2">
    <location>
        <begin position="1"/>
        <end position="47"/>
    </location>
</feature>
<evidence type="ECO:0000313" key="4">
    <source>
        <dbReference type="Proteomes" id="UP000696485"/>
    </source>
</evidence>
<reference evidence="3" key="1">
    <citation type="journal article" date="2020" name="Fungal Divers.">
        <title>Resolving the Mortierellaceae phylogeny through synthesis of multi-gene phylogenetics and phylogenomics.</title>
        <authorList>
            <person name="Vandepol N."/>
            <person name="Liber J."/>
            <person name="Desiro A."/>
            <person name="Na H."/>
            <person name="Kennedy M."/>
            <person name="Barry K."/>
            <person name="Grigoriev I.V."/>
            <person name="Miller A.N."/>
            <person name="O'Donnell K."/>
            <person name="Stajich J.E."/>
            <person name="Bonito G."/>
        </authorList>
    </citation>
    <scope>NUCLEOTIDE SEQUENCE</scope>
    <source>
        <strain evidence="3">NVP1</strain>
    </source>
</reference>
<feature type="compositionally biased region" description="Polar residues" evidence="2">
    <location>
        <begin position="322"/>
        <end position="335"/>
    </location>
</feature>
<evidence type="ECO:0000313" key="3">
    <source>
        <dbReference type="EMBL" id="KAF9325886.1"/>
    </source>
</evidence>
<accession>A0A9P5SGY1</accession>
<feature type="region of interest" description="Disordered" evidence="2">
    <location>
        <begin position="870"/>
        <end position="913"/>
    </location>
</feature>
<feature type="coiled-coil region" evidence="1">
    <location>
        <begin position="476"/>
        <end position="503"/>
    </location>
</feature>
<feature type="region of interest" description="Disordered" evidence="2">
    <location>
        <begin position="103"/>
        <end position="159"/>
    </location>
</feature>
<feature type="compositionally biased region" description="Polar residues" evidence="2">
    <location>
        <begin position="402"/>
        <end position="417"/>
    </location>
</feature>
<feature type="compositionally biased region" description="Polar residues" evidence="2">
    <location>
        <begin position="352"/>
        <end position="364"/>
    </location>
</feature>
<feature type="region of interest" description="Disordered" evidence="2">
    <location>
        <begin position="60"/>
        <end position="89"/>
    </location>
</feature>
<evidence type="ECO:0000256" key="1">
    <source>
        <dbReference type="SAM" id="Coils"/>
    </source>
</evidence>
<feature type="compositionally biased region" description="Polar residues" evidence="2">
    <location>
        <begin position="520"/>
        <end position="535"/>
    </location>
</feature>
<keyword evidence="4" id="KW-1185">Reference proteome</keyword>
<feature type="compositionally biased region" description="Acidic residues" evidence="2">
    <location>
        <begin position="879"/>
        <end position="895"/>
    </location>
</feature>
<feature type="compositionally biased region" description="Pro residues" evidence="2">
    <location>
        <begin position="340"/>
        <end position="351"/>
    </location>
</feature>
<feature type="compositionally biased region" description="Basic residues" evidence="2">
    <location>
        <begin position="262"/>
        <end position="272"/>
    </location>
</feature>
<gene>
    <name evidence="3" type="ORF">BG006_010645</name>
</gene>
<sequence>MNGTTTKGLSTTPFSPKLLSPTSLSPTTPLREHRRSPSPSSPAILSDSVVILNPAPVAIPSAQTRMSSSVSPAHTHTSTPPPSPPLSASEHRRHNLLHVYSSVRESTDGRSTKSGPCSTSQQQQEQQQHQQQHPQQPEFGHPRSLHHLPPTSSGQKRVSVSCEATSAAAAAAAASYTSQELAIAYSMVTSENHKTHEVLFSLDEEPKEFSQAMYIAMRNRIFELEAKTVNYTPFNRSRKRPVERPDFEDYYGQHGGSEAGHCSKRQAHHSPHHPGEPHGVVHRQSSSYPSWYLPEAYASMAHVANSHPPRQHSRPAEEWSQPKPSSYFEQESRPVSTPHRPVPLMPTPPESQPSSREAPYQNTAPPRAIQPRPDDSHHPGTNRSSPPRPTAHDTLHHHSPRLSPTNNLQSGSRSNHSPDVVSHRHMNNHGNVDAAAATAAAAEQKRQSFHQRQHRAQQQAQSDYSRSYHLQKHMQMLDQQRAAQLAQQKLQQQQQHTQEAQAQDKVIQRHYQPHQRMYPHSSQPIAIQPHPSQKAQPPVPPRPIRLQQHQQLAQQQMIQRYQLQKQLQQKQHLQQQQILQLQYLRQRQLNRSSNNSITTNNINTAGAVKDGPGLGVGAGVHKFTITKKKQSRPLECSNCMALDSLAWHPKTSQAQMSGASNDGKILLCPPCTQFLQAHGRPRPVASFRTNFLKKIHCRFKRELQDVRFQGWQDAQVIDIEDRMTESEFQAVFEHQETPSHSNESSRRPSASATPSSPVLPTSENVDRTVIKIEDDDDDVIMISPPSKDTTEERMYQSEATVGELFGHRWRTEPMVGYTLVHFGGSDRTRMVPMNPTVPSLTVVFNRATDSVSFSFRVLVNGLCLLSSGGGPPALHMPEMVDEESEDDEAHEEEEQSTIPGGVAKESAAPPQEV</sequence>